<keyword evidence="3" id="KW-1185">Reference proteome</keyword>
<keyword evidence="1" id="KW-0812">Transmembrane</keyword>
<dbReference type="Proteomes" id="UP000436088">
    <property type="component" value="Unassembled WGS sequence"/>
</dbReference>
<reference evidence="2" key="1">
    <citation type="submission" date="2019-09" db="EMBL/GenBank/DDBJ databases">
        <title>Draft genome information of white flower Hibiscus syriacus.</title>
        <authorList>
            <person name="Kim Y.-M."/>
        </authorList>
    </citation>
    <scope>NUCLEOTIDE SEQUENCE [LARGE SCALE GENOMIC DNA]</scope>
    <source>
        <strain evidence="2">YM2019G1</strain>
    </source>
</reference>
<keyword evidence="1" id="KW-1133">Transmembrane helix</keyword>
<dbReference type="AlphaFoldDB" id="A0A6A3CG86"/>
<gene>
    <name evidence="2" type="ORF">F3Y22_tig00004620pilonHSYRG00085</name>
</gene>
<name>A0A6A3CG86_HIBSY</name>
<keyword evidence="1" id="KW-0472">Membrane</keyword>
<feature type="transmembrane region" description="Helical" evidence="1">
    <location>
        <begin position="264"/>
        <end position="284"/>
    </location>
</feature>
<evidence type="ECO:0000313" key="2">
    <source>
        <dbReference type="EMBL" id="KAE8728335.1"/>
    </source>
</evidence>
<dbReference type="EMBL" id="VEPZ02000269">
    <property type="protein sequence ID" value="KAE8728335.1"/>
    <property type="molecule type" value="Genomic_DNA"/>
</dbReference>
<evidence type="ECO:0000313" key="3">
    <source>
        <dbReference type="Proteomes" id="UP000436088"/>
    </source>
</evidence>
<accession>A0A6A3CG86</accession>
<proteinExistence type="predicted"/>
<sequence>MFPTKPSQSSYDGIVHQVISMMLQNRPFDAHLASSTISNPWTTDSVSDILRSIPNFFFKLPRSIGRQKGFRHRAPSKRNLKQEKSKISHNVIVVGPAAYRNPQKEMSRSGNGRLVTTSSVTCLIKFLGDEGVGNFNKARFLLEQMELPGGSIPREYTYKLVCDALNSAGATNLIDDELHKRIRDADKEKSEEYSRLTGHACGTNPEVTLEATAVAEWLKWAEVTAAKAAVVVPEEVIVSDAMVFTFGVSEKWRKKNKSYADRKLLWVVLIGLVFDLIIIQSLAASLGVSTGRVPPLVKYCLWLLAEVAVIAADIPEGMIVLKFAGEGAAADTVALLGALVMS</sequence>
<evidence type="ECO:0008006" key="4">
    <source>
        <dbReference type="Google" id="ProtNLM"/>
    </source>
</evidence>
<evidence type="ECO:0000256" key="1">
    <source>
        <dbReference type="SAM" id="Phobius"/>
    </source>
</evidence>
<protein>
    <recommendedName>
        <fullName evidence="4">Pentatricopeptide repeat-containing protein</fullName>
    </recommendedName>
</protein>
<organism evidence="2 3">
    <name type="scientific">Hibiscus syriacus</name>
    <name type="common">Rose of Sharon</name>
    <dbReference type="NCBI Taxonomy" id="106335"/>
    <lineage>
        <taxon>Eukaryota</taxon>
        <taxon>Viridiplantae</taxon>
        <taxon>Streptophyta</taxon>
        <taxon>Embryophyta</taxon>
        <taxon>Tracheophyta</taxon>
        <taxon>Spermatophyta</taxon>
        <taxon>Magnoliopsida</taxon>
        <taxon>eudicotyledons</taxon>
        <taxon>Gunneridae</taxon>
        <taxon>Pentapetalae</taxon>
        <taxon>rosids</taxon>
        <taxon>malvids</taxon>
        <taxon>Malvales</taxon>
        <taxon>Malvaceae</taxon>
        <taxon>Malvoideae</taxon>
        <taxon>Hibiscus</taxon>
    </lineage>
</organism>
<comment type="caution">
    <text evidence="2">The sequence shown here is derived from an EMBL/GenBank/DDBJ whole genome shotgun (WGS) entry which is preliminary data.</text>
</comment>